<proteinExistence type="predicted"/>
<dbReference type="GO" id="GO:0004252">
    <property type="term" value="F:serine-type endopeptidase activity"/>
    <property type="evidence" value="ECO:0007669"/>
    <property type="project" value="InterPro"/>
</dbReference>
<dbReference type="RefSeq" id="WP_189486174.1">
    <property type="nucleotide sequence ID" value="NZ_BMZB01000002.1"/>
</dbReference>
<accession>A0A918UST5</accession>
<dbReference type="GO" id="GO:0006465">
    <property type="term" value="P:signal peptide processing"/>
    <property type="evidence" value="ECO:0007669"/>
    <property type="project" value="InterPro"/>
</dbReference>
<feature type="domain" description="Peptidase S26" evidence="1">
    <location>
        <begin position="8"/>
        <end position="164"/>
    </location>
</feature>
<name>A0A918UST5_9CAUL</name>
<dbReference type="EMBL" id="BMZB01000002">
    <property type="protein sequence ID" value="GGZ32583.1"/>
    <property type="molecule type" value="Genomic_DNA"/>
</dbReference>
<dbReference type="SUPFAM" id="SSF51306">
    <property type="entry name" value="LexA/Signal peptidase"/>
    <property type="match status" value="1"/>
</dbReference>
<gene>
    <name evidence="2" type="primary">traF</name>
    <name evidence="2" type="ORF">GCM10011273_18440</name>
</gene>
<evidence type="ECO:0000259" key="1">
    <source>
        <dbReference type="Pfam" id="PF10502"/>
    </source>
</evidence>
<dbReference type="Proteomes" id="UP000662572">
    <property type="component" value="Unassembled WGS sequence"/>
</dbReference>
<dbReference type="InterPro" id="IPR036286">
    <property type="entry name" value="LexA/Signal_pep-like_sf"/>
</dbReference>
<dbReference type="Pfam" id="PF10502">
    <property type="entry name" value="Peptidase_S26"/>
    <property type="match status" value="1"/>
</dbReference>
<comment type="caution">
    <text evidence="2">The sequence shown here is derived from an EMBL/GenBank/DDBJ whole genome shotgun (WGS) entry which is preliminary data.</text>
</comment>
<dbReference type="InterPro" id="IPR019533">
    <property type="entry name" value="Peptidase_S26"/>
</dbReference>
<sequence>MTRFGWLLITYSLAIAGTGSVFLSSPPKLIWNTSASVPVGLYVVRSENWRKPKTIVAAQAPHVTAQWMSDRGYLPLGVPLLKHIEALPGQKVCRLDRIITIDGTVVGEALSRDRIGRPLPVWRGCQTIGAHQVFLMNTGARDSFDGRYFGLTDAARVIGKAVPVYTDPDGQGHYIWHAAQRKIIKTSTAARSLP</sequence>
<evidence type="ECO:0000313" key="3">
    <source>
        <dbReference type="Proteomes" id="UP000662572"/>
    </source>
</evidence>
<reference evidence="2" key="1">
    <citation type="journal article" date="2014" name="Int. J. Syst. Evol. Microbiol.">
        <title>Complete genome sequence of Corynebacterium casei LMG S-19264T (=DSM 44701T), isolated from a smear-ripened cheese.</title>
        <authorList>
            <consortium name="US DOE Joint Genome Institute (JGI-PGF)"/>
            <person name="Walter F."/>
            <person name="Albersmeier A."/>
            <person name="Kalinowski J."/>
            <person name="Ruckert C."/>
        </authorList>
    </citation>
    <scope>NUCLEOTIDE SEQUENCE</scope>
    <source>
        <strain evidence="2">KCTC 32296</strain>
    </source>
</reference>
<protein>
    <submittedName>
        <fullName evidence="2">Peptidase S26</fullName>
    </submittedName>
</protein>
<organism evidence="2 3">
    <name type="scientific">Asticcacaulis endophyticus</name>
    <dbReference type="NCBI Taxonomy" id="1395890"/>
    <lineage>
        <taxon>Bacteria</taxon>
        <taxon>Pseudomonadati</taxon>
        <taxon>Pseudomonadota</taxon>
        <taxon>Alphaproteobacteria</taxon>
        <taxon>Caulobacterales</taxon>
        <taxon>Caulobacteraceae</taxon>
        <taxon>Asticcacaulis</taxon>
    </lineage>
</organism>
<dbReference type="Gene3D" id="2.10.109.10">
    <property type="entry name" value="Umud Fragment, subunit A"/>
    <property type="match status" value="1"/>
</dbReference>
<dbReference type="AlphaFoldDB" id="A0A918UST5"/>
<evidence type="ECO:0000313" key="2">
    <source>
        <dbReference type="EMBL" id="GGZ32583.1"/>
    </source>
</evidence>
<keyword evidence="3" id="KW-1185">Reference proteome</keyword>
<reference evidence="2" key="2">
    <citation type="submission" date="2020-09" db="EMBL/GenBank/DDBJ databases">
        <authorList>
            <person name="Sun Q."/>
            <person name="Kim S."/>
        </authorList>
    </citation>
    <scope>NUCLEOTIDE SEQUENCE</scope>
    <source>
        <strain evidence="2">KCTC 32296</strain>
    </source>
</reference>